<evidence type="ECO:0000313" key="1">
    <source>
        <dbReference type="EMBL" id="CAF0933173.1"/>
    </source>
</evidence>
<evidence type="ECO:0000313" key="3">
    <source>
        <dbReference type="Proteomes" id="UP000663860"/>
    </source>
</evidence>
<dbReference type="AlphaFoldDB" id="A0A814BRX1"/>
<gene>
    <name evidence="1" type="ORF">IZO911_LOCUS13991</name>
    <name evidence="2" type="ORF">KXQ929_LOCUS26409</name>
</gene>
<evidence type="ECO:0000313" key="2">
    <source>
        <dbReference type="EMBL" id="CAF3964721.1"/>
    </source>
</evidence>
<dbReference type="Proteomes" id="UP000663860">
    <property type="component" value="Unassembled WGS sequence"/>
</dbReference>
<accession>A0A814BRX1</accession>
<organism evidence="1 3">
    <name type="scientific">Adineta steineri</name>
    <dbReference type="NCBI Taxonomy" id="433720"/>
    <lineage>
        <taxon>Eukaryota</taxon>
        <taxon>Metazoa</taxon>
        <taxon>Spiralia</taxon>
        <taxon>Gnathifera</taxon>
        <taxon>Rotifera</taxon>
        <taxon>Eurotatoria</taxon>
        <taxon>Bdelloidea</taxon>
        <taxon>Adinetida</taxon>
        <taxon>Adinetidae</taxon>
        <taxon>Adineta</taxon>
    </lineage>
</organism>
<proteinExistence type="predicted"/>
<dbReference type="Proteomes" id="UP000663868">
    <property type="component" value="Unassembled WGS sequence"/>
</dbReference>
<dbReference type="EMBL" id="CAJOBB010002390">
    <property type="protein sequence ID" value="CAF3964721.1"/>
    <property type="molecule type" value="Genomic_DNA"/>
</dbReference>
<protein>
    <submittedName>
        <fullName evidence="1">Uncharacterized protein</fullName>
    </submittedName>
</protein>
<comment type="caution">
    <text evidence="1">The sequence shown here is derived from an EMBL/GenBank/DDBJ whole genome shotgun (WGS) entry which is preliminary data.</text>
</comment>
<dbReference type="EMBL" id="CAJNOE010000115">
    <property type="protein sequence ID" value="CAF0933173.1"/>
    <property type="molecule type" value="Genomic_DNA"/>
</dbReference>
<name>A0A814BRX1_9BILA</name>
<reference evidence="1" key="1">
    <citation type="submission" date="2021-02" db="EMBL/GenBank/DDBJ databases">
        <authorList>
            <person name="Nowell W R."/>
        </authorList>
    </citation>
    <scope>NUCLEOTIDE SEQUENCE</scope>
</reference>
<sequence length="90" mass="10478">MDIYSLPHRQINCVTAEDKSGLFTLIWLDKNCEEDHIDSLQTKILLKQINNKCFFYNNIDKFCNDLEKNNTSETKFLLIVSGSYAEILLT</sequence>